<organism evidence="1 2">
    <name type="scientific">Staurois parvus</name>
    <dbReference type="NCBI Taxonomy" id="386267"/>
    <lineage>
        <taxon>Eukaryota</taxon>
        <taxon>Metazoa</taxon>
        <taxon>Chordata</taxon>
        <taxon>Craniata</taxon>
        <taxon>Vertebrata</taxon>
        <taxon>Euteleostomi</taxon>
        <taxon>Amphibia</taxon>
        <taxon>Batrachia</taxon>
        <taxon>Anura</taxon>
        <taxon>Neobatrachia</taxon>
        <taxon>Ranoidea</taxon>
        <taxon>Ranidae</taxon>
        <taxon>Staurois</taxon>
    </lineage>
</organism>
<sequence>MSCSSAPASVPPHQYLSVQPISAASPVPISAAYQYS</sequence>
<dbReference type="Proteomes" id="UP001162483">
    <property type="component" value="Unassembled WGS sequence"/>
</dbReference>
<comment type="caution">
    <text evidence="1">The sequence shown here is derived from an EMBL/GenBank/DDBJ whole genome shotgun (WGS) entry which is preliminary data.</text>
</comment>
<keyword evidence="2" id="KW-1185">Reference proteome</keyword>
<accession>A0ABN9CDR3</accession>
<evidence type="ECO:0000313" key="1">
    <source>
        <dbReference type="EMBL" id="CAI9558203.1"/>
    </source>
</evidence>
<dbReference type="EMBL" id="CATNWA010009570">
    <property type="protein sequence ID" value="CAI9558203.1"/>
    <property type="molecule type" value="Genomic_DNA"/>
</dbReference>
<name>A0ABN9CDR3_9NEOB</name>
<protein>
    <submittedName>
        <fullName evidence="1">Uncharacterized protein</fullName>
    </submittedName>
</protein>
<evidence type="ECO:0000313" key="2">
    <source>
        <dbReference type="Proteomes" id="UP001162483"/>
    </source>
</evidence>
<feature type="non-terminal residue" evidence="1">
    <location>
        <position position="36"/>
    </location>
</feature>
<reference evidence="1" key="1">
    <citation type="submission" date="2023-05" db="EMBL/GenBank/DDBJ databases">
        <authorList>
            <person name="Stuckert A."/>
        </authorList>
    </citation>
    <scope>NUCLEOTIDE SEQUENCE</scope>
</reference>
<gene>
    <name evidence="1" type="ORF">SPARVUS_LOCUS4858933</name>
</gene>
<proteinExistence type="predicted"/>